<keyword evidence="1" id="KW-0472">Membrane</keyword>
<comment type="caution">
    <text evidence="2">The sequence shown here is derived from an EMBL/GenBank/DDBJ whole genome shotgun (WGS) entry which is preliminary data.</text>
</comment>
<dbReference type="EMBL" id="BMNI01000005">
    <property type="protein sequence ID" value="GGO90759.1"/>
    <property type="molecule type" value="Genomic_DNA"/>
</dbReference>
<protein>
    <submittedName>
        <fullName evidence="2">Uncharacterized protein</fullName>
    </submittedName>
</protein>
<feature type="transmembrane region" description="Helical" evidence="1">
    <location>
        <begin position="61"/>
        <end position="79"/>
    </location>
</feature>
<name>A0ABQ2NAR0_9ACTN</name>
<reference evidence="3" key="1">
    <citation type="journal article" date="2019" name="Int. J. Syst. Evol. Microbiol.">
        <title>The Global Catalogue of Microorganisms (GCM) 10K type strain sequencing project: providing services to taxonomists for standard genome sequencing and annotation.</title>
        <authorList>
            <consortium name="The Broad Institute Genomics Platform"/>
            <consortium name="The Broad Institute Genome Sequencing Center for Infectious Disease"/>
            <person name="Wu L."/>
            <person name="Ma J."/>
        </authorList>
    </citation>
    <scope>NUCLEOTIDE SEQUENCE [LARGE SCALE GENOMIC DNA]</scope>
    <source>
        <strain evidence="3">CGMCC 4.7371</strain>
    </source>
</reference>
<gene>
    <name evidence="2" type="ORF">GCM10011584_23290</name>
</gene>
<keyword evidence="1" id="KW-1133">Transmembrane helix</keyword>
<evidence type="ECO:0000256" key="1">
    <source>
        <dbReference type="SAM" id="Phobius"/>
    </source>
</evidence>
<dbReference type="RefSeq" id="WP_188784183.1">
    <property type="nucleotide sequence ID" value="NZ_BMNI01000005.1"/>
</dbReference>
<keyword evidence="1" id="KW-0812">Transmembrane</keyword>
<dbReference type="Proteomes" id="UP000655410">
    <property type="component" value="Unassembled WGS sequence"/>
</dbReference>
<evidence type="ECO:0000313" key="2">
    <source>
        <dbReference type="EMBL" id="GGO90759.1"/>
    </source>
</evidence>
<evidence type="ECO:0000313" key="3">
    <source>
        <dbReference type="Proteomes" id="UP000655410"/>
    </source>
</evidence>
<feature type="transmembrane region" description="Helical" evidence="1">
    <location>
        <begin position="99"/>
        <end position="121"/>
    </location>
</feature>
<accession>A0ABQ2NAR0</accession>
<feature type="transmembrane region" description="Helical" evidence="1">
    <location>
        <begin position="128"/>
        <end position="148"/>
    </location>
</feature>
<sequence length="159" mass="16895">MSIQEQLDPAAADEVVAKVPPIDDDFLHRVLVEDPAAATSPPSAPAGGKIARSARATGRGLLTLTLFLLGLAAGGGAGFGYGEGLVAKAGRTDLLPSYAVWPVLWWVLLASVPVVLTLAFWKRVRPLCFGYLLALPWQLVFVLVYVYATYGTWGHGPAH</sequence>
<organism evidence="2 3">
    <name type="scientific">Nocardioides phosphati</name>
    <dbReference type="NCBI Taxonomy" id="1867775"/>
    <lineage>
        <taxon>Bacteria</taxon>
        <taxon>Bacillati</taxon>
        <taxon>Actinomycetota</taxon>
        <taxon>Actinomycetes</taxon>
        <taxon>Propionibacteriales</taxon>
        <taxon>Nocardioidaceae</taxon>
        <taxon>Nocardioides</taxon>
    </lineage>
</organism>
<keyword evidence="3" id="KW-1185">Reference proteome</keyword>
<proteinExistence type="predicted"/>